<dbReference type="KEGG" id="pchi:PC41400_22010"/>
<sequence length="86" mass="9186">MSGGMDSSERKHVNNDDRPPIRRDCHAYVCAPIVRRFFSGCTSIRQPEAGYIARGMDASRTSGGPPGTVNSRLAGGTALQPLPQGK</sequence>
<evidence type="ECO:0000313" key="4">
    <source>
        <dbReference type="Proteomes" id="UP000288943"/>
    </source>
</evidence>
<dbReference type="RefSeq" id="WP_042232748.1">
    <property type="nucleotide sequence ID" value="NZ_CP026520.1"/>
</dbReference>
<feature type="region of interest" description="Disordered" evidence="1">
    <location>
        <begin position="55"/>
        <end position="86"/>
    </location>
</feature>
<evidence type="ECO:0000313" key="2">
    <source>
        <dbReference type="EMBL" id="MCY9597813.1"/>
    </source>
</evidence>
<protein>
    <submittedName>
        <fullName evidence="3">Uncharacterized protein</fullName>
    </submittedName>
</protein>
<proteinExistence type="predicted"/>
<dbReference type="Proteomes" id="UP000288943">
    <property type="component" value="Chromosome"/>
</dbReference>
<evidence type="ECO:0000313" key="3">
    <source>
        <dbReference type="EMBL" id="QAV20197.1"/>
    </source>
</evidence>
<dbReference type="AlphaFoldDB" id="A0A410X0S3"/>
<name>A0A410X0S3_9BACL</name>
<gene>
    <name evidence="2" type="ORF">M5X16_18770</name>
    <name evidence="3" type="ORF">PC41400_22010</name>
</gene>
<dbReference type="EMBL" id="CP026520">
    <property type="protein sequence ID" value="QAV20197.1"/>
    <property type="molecule type" value="Genomic_DNA"/>
</dbReference>
<keyword evidence="5" id="KW-1185">Reference proteome</keyword>
<organism evidence="3 4">
    <name type="scientific">Paenibacillus chitinolyticus</name>
    <dbReference type="NCBI Taxonomy" id="79263"/>
    <lineage>
        <taxon>Bacteria</taxon>
        <taxon>Bacillati</taxon>
        <taxon>Bacillota</taxon>
        <taxon>Bacilli</taxon>
        <taxon>Bacillales</taxon>
        <taxon>Paenibacillaceae</taxon>
        <taxon>Paenibacillus</taxon>
    </lineage>
</organism>
<dbReference type="EMBL" id="JAMDMJ010000025">
    <property type="protein sequence ID" value="MCY9597813.1"/>
    <property type="molecule type" value="Genomic_DNA"/>
</dbReference>
<evidence type="ECO:0000313" key="5">
    <source>
        <dbReference type="Proteomes" id="UP001527202"/>
    </source>
</evidence>
<reference evidence="3 4" key="1">
    <citation type="submission" date="2018-01" db="EMBL/GenBank/DDBJ databases">
        <title>The whole genome sequencing and assembly of Paenibacillus chitinolyticus KCCM 41400 strain.</title>
        <authorList>
            <person name="Kim J.-Y."/>
            <person name="Park M.-K."/>
            <person name="Lee Y.-J."/>
            <person name="Yi H."/>
            <person name="Bahn Y.-S."/>
            <person name="Kim J.F."/>
            <person name="Lee D.-W."/>
        </authorList>
    </citation>
    <scope>NUCLEOTIDE SEQUENCE [LARGE SCALE GENOMIC DNA]</scope>
    <source>
        <strain evidence="3 4">KCCM 41400</strain>
    </source>
</reference>
<reference evidence="2 5" key="2">
    <citation type="submission" date="2022-05" db="EMBL/GenBank/DDBJ databases">
        <title>Genome Sequencing of Bee-Associated Microbes.</title>
        <authorList>
            <person name="Dunlap C."/>
        </authorList>
    </citation>
    <scope>NUCLEOTIDE SEQUENCE [LARGE SCALE GENOMIC DNA]</scope>
    <source>
        <strain evidence="2 5">NRRL B-23120</strain>
    </source>
</reference>
<dbReference type="Proteomes" id="UP001527202">
    <property type="component" value="Unassembled WGS sequence"/>
</dbReference>
<dbReference type="GeneID" id="95377469"/>
<feature type="region of interest" description="Disordered" evidence="1">
    <location>
        <begin position="1"/>
        <end position="22"/>
    </location>
</feature>
<accession>A0A410X0S3</accession>
<evidence type="ECO:0000256" key="1">
    <source>
        <dbReference type="SAM" id="MobiDB-lite"/>
    </source>
</evidence>
<feature type="compositionally biased region" description="Basic and acidic residues" evidence="1">
    <location>
        <begin position="7"/>
        <end position="22"/>
    </location>
</feature>